<gene>
    <name evidence="7" type="ORF">F4V91_02010</name>
</gene>
<name>A0A6A1TM85_NEOGA</name>
<dbReference type="RefSeq" id="WP_151040935.1">
    <property type="nucleotide sequence ID" value="NZ_VZUL01000002.1"/>
</dbReference>
<evidence type="ECO:0000256" key="1">
    <source>
        <dbReference type="ARBA" id="ARBA00011900"/>
    </source>
</evidence>
<comment type="catalytic activity">
    <reaction evidence="5">
        <text>a 2'-deoxyadenosine in DNA + S-adenosyl-L-methionine = an N(6)-methyl-2'-deoxyadenosine in DNA + S-adenosyl-L-homocysteine + H(+)</text>
        <dbReference type="Rhea" id="RHEA:15197"/>
        <dbReference type="Rhea" id="RHEA-COMP:12418"/>
        <dbReference type="Rhea" id="RHEA-COMP:12419"/>
        <dbReference type="ChEBI" id="CHEBI:15378"/>
        <dbReference type="ChEBI" id="CHEBI:57856"/>
        <dbReference type="ChEBI" id="CHEBI:59789"/>
        <dbReference type="ChEBI" id="CHEBI:90615"/>
        <dbReference type="ChEBI" id="CHEBI:90616"/>
        <dbReference type="EC" id="2.1.1.72"/>
    </reaction>
</comment>
<keyword evidence="4" id="KW-0949">S-adenosyl-L-methionine</keyword>
<organism evidence="7 8">
    <name type="scientific">Neorhizobium galegae</name>
    <name type="common">Rhizobium galegae</name>
    <dbReference type="NCBI Taxonomy" id="399"/>
    <lineage>
        <taxon>Bacteria</taxon>
        <taxon>Pseudomonadati</taxon>
        <taxon>Pseudomonadota</taxon>
        <taxon>Alphaproteobacteria</taxon>
        <taxon>Hyphomicrobiales</taxon>
        <taxon>Rhizobiaceae</taxon>
        <taxon>Rhizobium/Agrobacterium group</taxon>
        <taxon>Neorhizobium</taxon>
    </lineage>
</organism>
<keyword evidence="3" id="KW-0808">Transferase</keyword>
<dbReference type="PANTHER" id="PTHR33841">
    <property type="entry name" value="DNA METHYLTRANSFERASE YEEA-RELATED"/>
    <property type="match status" value="1"/>
</dbReference>
<dbReference type="Gene3D" id="3.40.50.150">
    <property type="entry name" value="Vaccinia Virus protein VP39"/>
    <property type="match status" value="1"/>
</dbReference>
<dbReference type="Proteomes" id="UP000386575">
    <property type="component" value="Unassembled WGS sequence"/>
</dbReference>
<comment type="caution">
    <text evidence="7">The sequence shown here is derived from an EMBL/GenBank/DDBJ whole genome shotgun (WGS) entry which is preliminary data.</text>
</comment>
<evidence type="ECO:0000256" key="3">
    <source>
        <dbReference type="ARBA" id="ARBA00022679"/>
    </source>
</evidence>
<dbReference type="InterPro" id="IPR029063">
    <property type="entry name" value="SAM-dependent_MTases_sf"/>
</dbReference>
<evidence type="ECO:0000259" key="6">
    <source>
        <dbReference type="Pfam" id="PF07669"/>
    </source>
</evidence>
<dbReference type="PANTHER" id="PTHR33841:SF1">
    <property type="entry name" value="DNA METHYLTRANSFERASE A"/>
    <property type="match status" value="1"/>
</dbReference>
<evidence type="ECO:0000256" key="5">
    <source>
        <dbReference type="ARBA" id="ARBA00047942"/>
    </source>
</evidence>
<evidence type="ECO:0000313" key="8">
    <source>
        <dbReference type="Proteomes" id="UP000386575"/>
    </source>
</evidence>
<dbReference type="InterPro" id="IPR011639">
    <property type="entry name" value="MethylTrfase_TaqI-like_dom"/>
</dbReference>
<accession>A0A6A1TM85</accession>
<reference evidence="7 8" key="1">
    <citation type="submission" date="2019-09" db="EMBL/GenBank/DDBJ databases">
        <title>Genome sequencing of Ng87 strain.</title>
        <authorList>
            <person name="Karasev E.S."/>
            <person name="Andronov E."/>
        </authorList>
    </citation>
    <scope>NUCLEOTIDE SEQUENCE [LARGE SCALE GENOMIC DNA]</scope>
    <source>
        <strain evidence="7 8">Ng87</strain>
    </source>
</reference>
<sequence>MTESLPLTLDIAGDHLGWPHVEAILAPKGAGAAVFADLVRGKIGRSLDAMPDARGIRLGVLMADAEAATSEPPLAIVAEFAGPVSEGTLRELHRLAWNFSHAPTLVTIEPTILKVWTCCEAPDPSRDLATYLVQHVASDVMSPHGSDPLEAQAARALHWINLVSGQFFLAHADRFHRDGRADQMLLGNLRHIRAVLAGQGLVDDDICHDLLARIIFVQFLFDRKDQDGKAALTPATLQRLQKEGVLAETHGSFASILSSYDDTYRLFDWLNTKFNGDLFPAKGDTDQARAVGWAIEKDVVRPAHLASLAEFIRGDVDLGSRQMSLWPQYAFDVIPLEFISSIYETFVTERAAKDGIFYTPPYLVDFILDQVLPWNGTKWDLKIIDPACGSGIFLVKAFQRLVHRWKLANPGDTVRAETLRRLLERNIFGVDKDQHAVRVACFSLYLAMCDEIEPRHYWTQVTFPPMRGRRLICSDFFTEGQTGFDTATDSGSYDLVLGNAPWGDGVITEDAKVWAKAGRGWSIPNKDIGGLFLAKGSDLAAPSGRVAMIQSANSLLFNISPKAAGFREQIFGRRRIEAIFNLSALRFKVFRRKTHTTKTSAAPACVVIMTPATPAADDLIRYVCPKHVRPLVDDFSILIEPQDARVLRVSDAISEPLIWSQLMWGAPRDLQLIRRLQGFPSLGALAGQRAFPYQQGLNFGDRKKAMPGLEGRRIFDETMFPADSFLTLDTEPLPVAHDLKIHSKASTGVAAFAWPQLIIKHSLNSPTRRFHARITKSSAKEGVLPNQSYFSVHADSAILDAACLAHNSRLAVYFHFLTSGRVSAYRPKLSRDEILSLPIPDPVEASLDGISDYASLDTRVFDLFRLNEAERVLIEDALAYTVDGFLEADGTLGDEPTTLGDDDDEAHLRAYCEHFIRVIRAGFGEDKTLSATIFRASQEQMPLRLVAFRLGDDTGISIQEIASPALLRQLEQLVDLDVPSGGGLFNRRIGRIYDASSGAPTIFLVKPDQKRFWTRSVGLHDGDEVALDLLTWGRPIQEMAI</sequence>
<dbReference type="GO" id="GO:0032259">
    <property type="term" value="P:methylation"/>
    <property type="evidence" value="ECO:0007669"/>
    <property type="project" value="UniProtKB-KW"/>
</dbReference>
<dbReference type="SUPFAM" id="SSF53335">
    <property type="entry name" value="S-adenosyl-L-methionine-dependent methyltransferases"/>
    <property type="match status" value="1"/>
</dbReference>
<dbReference type="AlphaFoldDB" id="A0A6A1TM85"/>
<dbReference type="GO" id="GO:0006304">
    <property type="term" value="P:DNA modification"/>
    <property type="evidence" value="ECO:0007669"/>
    <property type="project" value="InterPro"/>
</dbReference>
<protein>
    <recommendedName>
        <fullName evidence="1">site-specific DNA-methyltransferase (adenine-specific)</fullName>
        <ecNumber evidence="1">2.1.1.72</ecNumber>
    </recommendedName>
</protein>
<evidence type="ECO:0000256" key="2">
    <source>
        <dbReference type="ARBA" id="ARBA00022603"/>
    </source>
</evidence>
<dbReference type="EMBL" id="VZUL01000002">
    <property type="protein sequence ID" value="KAB1085316.1"/>
    <property type="molecule type" value="Genomic_DNA"/>
</dbReference>
<keyword evidence="2 7" id="KW-0489">Methyltransferase</keyword>
<dbReference type="PRINTS" id="PR00507">
    <property type="entry name" value="N12N6MTFRASE"/>
</dbReference>
<dbReference type="EC" id="2.1.1.72" evidence="1"/>
<feature type="domain" description="Type II methyltransferase M.TaqI-like" evidence="6">
    <location>
        <begin position="426"/>
        <end position="583"/>
    </location>
</feature>
<dbReference type="InterPro" id="IPR050953">
    <property type="entry name" value="N4_N6_ade-DNA_methylase"/>
</dbReference>
<proteinExistence type="predicted"/>
<evidence type="ECO:0000313" key="7">
    <source>
        <dbReference type="EMBL" id="KAB1085316.1"/>
    </source>
</evidence>
<dbReference type="GO" id="GO:0009007">
    <property type="term" value="F:site-specific DNA-methyltransferase (adenine-specific) activity"/>
    <property type="evidence" value="ECO:0007669"/>
    <property type="project" value="UniProtKB-EC"/>
</dbReference>
<dbReference type="Pfam" id="PF07669">
    <property type="entry name" value="Eco57I"/>
    <property type="match status" value="1"/>
</dbReference>
<evidence type="ECO:0000256" key="4">
    <source>
        <dbReference type="ARBA" id="ARBA00022691"/>
    </source>
</evidence>